<dbReference type="InterPro" id="IPR017441">
    <property type="entry name" value="Protein_kinase_ATP_BS"/>
</dbReference>
<evidence type="ECO:0000256" key="15">
    <source>
        <dbReference type="ARBA" id="ARBA00023288"/>
    </source>
</evidence>
<dbReference type="STRING" id="13616.ENSMODP00000021795"/>
<dbReference type="InterPro" id="IPR036860">
    <property type="entry name" value="SH2_dom_sf"/>
</dbReference>
<evidence type="ECO:0000256" key="2">
    <source>
        <dbReference type="ARBA" id="ARBA00004514"/>
    </source>
</evidence>
<dbReference type="Pfam" id="PF00017">
    <property type="entry name" value="SH2"/>
    <property type="match status" value="1"/>
</dbReference>
<feature type="domain" description="Protein kinase" evidence="24">
    <location>
        <begin position="422"/>
        <end position="675"/>
    </location>
</feature>
<dbReference type="PROSITE" id="PS00107">
    <property type="entry name" value="PROTEIN_KINASE_ATP"/>
    <property type="match status" value="1"/>
</dbReference>
<keyword evidence="11 19" id="KW-0067">ATP-binding</keyword>
<evidence type="ECO:0000313" key="26">
    <source>
        <dbReference type="Proteomes" id="UP000002280"/>
    </source>
</evidence>
<dbReference type="SUPFAM" id="SSF50044">
    <property type="entry name" value="SH3-domain"/>
    <property type="match status" value="1"/>
</dbReference>
<dbReference type="GO" id="GO:0051117">
    <property type="term" value="F:ATPase binding"/>
    <property type="evidence" value="ECO:0007669"/>
    <property type="project" value="Ensembl"/>
</dbReference>
<dbReference type="GO" id="GO:0007169">
    <property type="term" value="P:cell surface receptor protein tyrosine kinase signaling pathway"/>
    <property type="evidence" value="ECO:0000318"/>
    <property type="project" value="GO_Central"/>
</dbReference>
<evidence type="ECO:0000256" key="4">
    <source>
        <dbReference type="ARBA" id="ARBA00022475"/>
    </source>
</evidence>
<dbReference type="CDD" id="cd05067">
    <property type="entry name" value="PTKc_Lck_Blk"/>
    <property type="match status" value="1"/>
</dbReference>
<dbReference type="SMART" id="SM00219">
    <property type="entry name" value="TyrKc"/>
    <property type="match status" value="1"/>
</dbReference>
<feature type="binding site" evidence="19">
    <location>
        <position position="450"/>
    </location>
    <ligand>
        <name>ATP</name>
        <dbReference type="ChEBI" id="CHEBI:30616"/>
    </ligand>
</feature>
<keyword evidence="13 20" id="KW-0829">Tyrosine-protein kinase</keyword>
<keyword evidence="9 19" id="KW-0547">Nucleotide-binding</keyword>
<evidence type="ECO:0000256" key="7">
    <source>
        <dbReference type="ARBA" id="ARBA00022679"/>
    </source>
</evidence>
<evidence type="ECO:0000256" key="19">
    <source>
        <dbReference type="PROSITE-ProRule" id="PRU10141"/>
    </source>
</evidence>
<dbReference type="GO" id="GO:0160162">
    <property type="term" value="P:CD27 signaling pathway"/>
    <property type="evidence" value="ECO:0007669"/>
    <property type="project" value="Ensembl"/>
</dbReference>
<protein>
    <recommendedName>
        <fullName evidence="20">Tyrosine-protein kinase</fullName>
        <ecNumber evidence="20">2.7.10.2</ecNumber>
    </recommendedName>
</protein>
<dbReference type="GO" id="GO:0050853">
    <property type="term" value="P:B cell receptor signaling pathway"/>
    <property type="evidence" value="ECO:0000318"/>
    <property type="project" value="GO_Central"/>
</dbReference>
<dbReference type="OMA" id="CSPMQDK"/>
<dbReference type="Gene3D" id="1.10.510.10">
    <property type="entry name" value="Transferase(Phosphotransferase) domain 1"/>
    <property type="match status" value="1"/>
</dbReference>
<dbReference type="FunFam" id="3.30.200.20:FF:000036">
    <property type="entry name" value="Tyrosine-protein kinase"/>
    <property type="match status" value="1"/>
</dbReference>
<dbReference type="GO" id="GO:0042802">
    <property type="term" value="F:identical protein binding"/>
    <property type="evidence" value="ECO:0007669"/>
    <property type="project" value="Ensembl"/>
</dbReference>
<evidence type="ECO:0000256" key="17">
    <source>
        <dbReference type="PROSITE-ProRule" id="PRU00191"/>
    </source>
</evidence>
<dbReference type="InterPro" id="IPR035850">
    <property type="entry name" value="Lck_SH2"/>
</dbReference>
<evidence type="ECO:0000256" key="20">
    <source>
        <dbReference type="RuleBase" id="RU362096"/>
    </source>
</evidence>
<dbReference type="GO" id="GO:0006882">
    <property type="term" value="P:intracellular zinc ion homeostasis"/>
    <property type="evidence" value="ECO:0007669"/>
    <property type="project" value="Ensembl"/>
</dbReference>
<keyword evidence="14" id="KW-0564">Palmitate</keyword>
<reference evidence="25 26" key="1">
    <citation type="journal article" date="2007" name="Nature">
        <title>Genome of the marsupial Monodelphis domestica reveals innovation in non-coding sequences.</title>
        <authorList>
            <person name="Mikkelsen T.S."/>
            <person name="Wakefield M.J."/>
            <person name="Aken B."/>
            <person name="Amemiya C.T."/>
            <person name="Chang J.L."/>
            <person name="Duke S."/>
            <person name="Garber M."/>
            <person name="Gentles A.J."/>
            <person name="Goodstadt L."/>
            <person name="Heger A."/>
            <person name="Jurka J."/>
            <person name="Kamal M."/>
            <person name="Mauceli E."/>
            <person name="Searle S.M."/>
            <person name="Sharpe T."/>
            <person name="Baker M.L."/>
            <person name="Batzer M.A."/>
            <person name="Benos P.V."/>
            <person name="Belov K."/>
            <person name="Clamp M."/>
            <person name="Cook A."/>
            <person name="Cuff J."/>
            <person name="Das R."/>
            <person name="Davidow L."/>
            <person name="Deakin J.E."/>
            <person name="Fazzari M.J."/>
            <person name="Glass J.L."/>
            <person name="Grabherr M."/>
            <person name="Greally J.M."/>
            <person name="Gu W."/>
            <person name="Hore T.A."/>
            <person name="Huttley G.A."/>
            <person name="Kleber M."/>
            <person name="Jirtle R.L."/>
            <person name="Koina E."/>
            <person name="Lee J.T."/>
            <person name="Mahony S."/>
            <person name="Marra M.A."/>
            <person name="Miller R.D."/>
            <person name="Nicholls R.D."/>
            <person name="Oda M."/>
            <person name="Papenfuss A.T."/>
            <person name="Parra Z.E."/>
            <person name="Pollock D.D."/>
            <person name="Ray D.A."/>
            <person name="Schein J.E."/>
            <person name="Speed T.P."/>
            <person name="Thompson K."/>
            <person name="VandeBerg J.L."/>
            <person name="Wade C.M."/>
            <person name="Walker J.A."/>
            <person name="Waters P.D."/>
            <person name="Webber C."/>
            <person name="Weidman J.R."/>
            <person name="Xie X."/>
            <person name="Zody M.C."/>
            <person name="Baldwin J."/>
            <person name="Abdouelleil A."/>
            <person name="Abdulkadir J."/>
            <person name="Abebe A."/>
            <person name="Abera B."/>
            <person name="Abreu J."/>
            <person name="Acer S.C."/>
            <person name="Aftuck L."/>
            <person name="Alexander A."/>
            <person name="An P."/>
            <person name="Anderson E."/>
            <person name="Anderson S."/>
            <person name="Arachi H."/>
            <person name="Azer M."/>
            <person name="Bachantsang P."/>
            <person name="Barry A."/>
            <person name="Bayul T."/>
            <person name="Berlin A."/>
            <person name="Bessette D."/>
            <person name="Bloom T."/>
            <person name="Bloom T."/>
            <person name="Boguslavskiy L."/>
            <person name="Bonnet C."/>
            <person name="Boukhgalter B."/>
            <person name="Bourzgui I."/>
            <person name="Brown A."/>
            <person name="Cahill P."/>
            <person name="Channer S."/>
            <person name="Cheshatsang Y."/>
            <person name="Chuda L."/>
            <person name="Citroen M."/>
            <person name="Collymore A."/>
            <person name="Cooke P."/>
            <person name="Costello M."/>
            <person name="D'Aco K."/>
            <person name="Daza R."/>
            <person name="De Haan G."/>
            <person name="DeGray S."/>
            <person name="DeMaso C."/>
            <person name="Dhargay N."/>
            <person name="Dooley K."/>
            <person name="Dooley E."/>
            <person name="Doricent M."/>
            <person name="Dorje P."/>
            <person name="Dorjee K."/>
            <person name="Dupes A."/>
            <person name="Elong R."/>
            <person name="Falk J."/>
            <person name="Farina A."/>
            <person name="Faro S."/>
            <person name="Ferguson D."/>
            <person name="Fisher S."/>
            <person name="Foley C.D."/>
            <person name="Franke A."/>
            <person name="Friedrich D."/>
            <person name="Gadbois L."/>
            <person name="Gearin G."/>
            <person name="Gearin C.R."/>
            <person name="Giannoukos G."/>
            <person name="Goode T."/>
            <person name="Graham J."/>
            <person name="Grandbois E."/>
            <person name="Grewal S."/>
            <person name="Gyaltsen K."/>
            <person name="Hafez N."/>
            <person name="Hagos B."/>
            <person name="Hall J."/>
            <person name="Henson C."/>
            <person name="Hollinger A."/>
            <person name="Honan T."/>
            <person name="Huard M.D."/>
            <person name="Hughes L."/>
            <person name="Hurhula B."/>
            <person name="Husby M.E."/>
            <person name="Kamat A."/>
            <person name="Kanga B."/>
            <person name="Kashin S."/>
            <person name="Khazanovich D."/>
            <person name="Kisner P."/>
            <person name="Lance K."/>
            <person name="Lara M."/>
            <person name="Lee W."/>
            <person name="Lennon N."/>
            <person name="Letendre F."/>
            <person name="LeVine R."/>
            <person name="Lipovsky A."/>
            <person name="Liu X."/>
            <person name="Liu J."/>
            <person name="Liu S."/>
            <person name="Lokyitsang T."/>
            <person name="Lokyitsang Y."/>
            <person name="Lubonja R."/>
            <person name="Lui A."/>
            <person name="MacDonald P."/>
            <person name="Magnisalis V."/>
            <person name="Maru K."/>
            <person name="Matthews C."/>
            <person name="McCusker W."/>
            <person name="McDonough S."/>
            <person name="Mehta T."/>
            <person name="Meldrim J."/>
            <person name="Meneus L."/>
            <person name="Mihai O."/>
            <person name="Mihalev A."/>
            <person name="Mihova T."/>
            <person name="Mittelman R."/>
            <person name="Mlenga V."/>
            <person name="Montmayeur A."/>
            <person name="Mulrain L."/>
            <person name="Navidi A."/>
            <person name="Naylor J."/>
            <person name="Negash T."/>
            <person name="Nguyen T."/>
            <person name="Nguyen N."/>
            <person name="Nicol R."/>
            <person name="Norbu C."/>
            <person name="Norbu N."/>
            <person name="Novod N."/>
            <person name="O'Neill B."/>
            <person name="Osman S."/>
            <person name="Markiewicz E."/>
            <person name="Oyono O.L."/>
            <person name="Patti C."/>
            <person name="Phunkhang P."/>
            <person name="Pierre F."/>
            <person name="Priest M."/>
            <person name="Raghuraman S."/>
            <person name="Rege F."/>
            <person name="Reyes R."/>
            <person name="Rise C."/>
            <person name="Rogov P."/>
            <person name="Ross K."/>
            <person name="Ryan E."/>
            <person name="Settipalli S."/>
            <person name="Shea T."/>
            <person name="Sherpa N."/>
            <person name="Shi L."/>
            <person name="Shih D."/>
            <person name="Sparrow T."/>
            <person name="Spaulding J."/>
            <person name="Stalker J."/>
            <person name="Stange-Thomann N."/>
            <person name="Stavropoulos S."/>
            <person name="Stone C."/>
            <person name="Strader C."/>
            <person name="Tesfaye S."/>
            <person name="Thomson T."/>
            <person name="Thoulutsang Y."/>
            <person name="Thoulutsang D."/>
            <person name="Topham K."/>
            <person name="Topping I."/>
            <person name="Tsamla T."/>
            <person name="Vassiliev H."/>
            <person name="Vo A."/>
            <person name="Wangchuk T."/>
            <person name="Wangdi T."/>
            <person name="Weiand M."/>
            <person name="Wilkinson J."/>
            <person name="Wilson A."/>
            <person name="Yadav S."/>
            <person name="Young G."/>
            <person name="Yu Q."/>
            <person name="Zembek L."/>
            <person name="Zhong D."/>
            <person name="Zimmer A."/>
            <person name="Zwirko Z."/>
            <person name="Jaffe D.B."/>
            <person name="Alvarez P."/>
            <person name="Brockman W."/>
            <person name="Butler J."/>
            <person name="Chin C."/>
            <person name="Gnerre S."/>
            <person name="MacCallum I."/>
            <person name="Graves J.A."/>
            <person name="Ponting C.P."/>
            <person name="Breen M."/>
            <person name="Samollow P.B."/>
            <person name="Lander E.S."/>
            <person name="Lindblad-Toh K."/>
        </authorList>
    </citation>
    <scope>NUCLEOTIDE SEQUENCE [LARGE SCALE GENOMIC DNA]</scope>
</reference>
<dbReference type="PROSITE" id="PS50001">
    <property type="entry name" value="SH2"/>
    <property type="match status" value="1"/>
</dbReference>
<dbReference type="GO" id="GO:0005102">
    <property type="term" value="F:signaling receptor binding"/>
    <property type="evidence" value="ECO:0000318"/>
    <property type="project" value="GO_Central"/>
</dbReference>
<dbReference type="Ensembl" id="ENSMODT00000022174.4">
    <property type="protein sequence ID" value="ENSMODP00000021795.4"/>
    <property type="gene ID" value="ENSMODG00000017464.4"/>
</dbReference>
<feature type="region of interest" description="Disordered" evidence="21">
    <location>
        <begin position="85"/>
        <end position="132"/>
    </location>
</feature>
<comment type="subcellular location">
    <subcellularLocation>
        <location evidence="1">Cell membrane</location>
        <topology evidence="1">Lipid-anchor</topology>
        <orientation evidence="1">Cytoplasmic side</orientation>
    </subcellularLocation>
    <subcellularLocation>
        <location evidence="2">Cytoplasm</location>
        <location evidence="2">Cytosol</location>
    </subcellularLocation>
</comment>
<dbReference type="GO" id="GO:0045588">
    <property type="term" value="P:positive regulation of gamma-delta T cell differentiation"/>
    <property type="evidence" value="ECO:0007669"/>
    <property type="project" value="Ensembl"/>
</dbReference>
<evidence type="ECO:0000256" key="11">
    <source>
        <dbReference type="ARBA" id="ARBA00022840"/>
    </source>
</evidence>
<dbReference type="GO" id="GO:0038094">
    <property type="term" value="P:Fc-gamma receptor signaling pathway"/>
    <property type="evidence" value="ECO:0007669"/>
    <property type="project" value="Ensembl"/>
</dbReference>
<keyword evidence="3 18" id="KW-0728">SH3 domain</keyword>
<evidence type="ECO:0000256" key="13">
    <source>
        <dbReference type="ARBA" id="ARBA00023137"/>
    </source>
</evidence>
<feature type="domain" description="SH3" evidence="23">
    <location>
        <begin position="238"/>
        <end position="298"/>
    </location>
</feature>
<dbReference type="GO" id="GO:0042609">
    <property type="term" value="F:CD4 receptor binding"/>
    <property type="evidence" value="ECO:0007669"/>
    <property type="project" value="Ensembl"/>
</dbReference>
<evidence type="ECO:0000259" key="24">
    <source>
        <dbReference type="PROSITE" id="PS50011"/>
    </source>
</evidence>
<dbReference type="GeneTree" id="ENSGT00940000161163"/>
<dbReference type="InParanoid" id="F6Z574"/>
<evidence type="ECO:0000313" key="25">
    <source>
        <dbReference type="Ensembl" id="ENSMODP00000021795.4"/>
    </source>
</evidence>
<dbReference type="GO" id="GO:0042610">
    <property type="term" value="F:CD8 receptor binding"/>
    <property type="evidence" value="ECO:0007669"/>
    <property type="project" value="Ensembl"/>
</dbReference>
<dbReference type="Bgee" id="ENSMODG00000017464">
    <property type="expression patterns" value="Expressed in blood and 5 other cell types or tissues"/>
</dbReference>
<dbReference type="InterPro" id="IPR011009">
    <property type="entry name" value="Kinase-like_dom_sf"/>
</dbReference>
<dbReference type="InterPro" id="IPR001245">
    <property type="entry name" value="Ser-Thr/Tyr_kinase_cat_dom"/>
</dbReference>
<dbReference type="GO" id="GO:0045589">
    <property type="term" value="P:regulation of regulatory T cell differentiation"/>
    <property type="evidence" value="ECO:0007669"/>
    <property type="project" value="Ensembl"/>
</dbReference>
<sequence length="686" mass="76865">MPGSKEKATCAGRRLPSPKFRLFYPSACRRGPHSPAKEPPRFLMGPSAGNDWLLGLFPEMGVAMARISFLLLGVGGLYLGSSSPRDMGEGVAGSSREDGKGVDGSLQNPGGRVETPQGRVGIGRTQKPKPLPDFAHTCTRAGQPGLSVVGQPPLMVPWKNDPIFSLLLPFPLLPAGTMGCCCSSSLDEDWMENIDVCERCHYPIVPLDAKDMLPMRNGSEVRDPLVDYNGLDPPVSPLQDNLVIALHSYKPSHDGDLGFEKGEQLKILEQNGEWWKAQSLTTGQEGFIPFNFVAKVNSLEPEPWFFKDLSRKDAERQLLAPGNTHGSFLIRESETTAGSFSLSVRDFDQNQGEVVKHYKIRNLDNGGFYISPRITFPGLHELVQHYSKVSDGLCTRLSRPCQTQKPQKPWWEDEWEVPRETLKLVERLGAGQFGEVWMGYYNGHTKVAVKSLKAGSMSPDAFLAEANLMKQLQHQRLVRLYAVVTQEPIYIITEYMENGSLVDFLKTSTGVKLTIHKLLDMAAQIAEGMAFIEERNYIHRDLRAANILVSDTLSCKIADFGLARLIEDNEYTAREGAKFPIKWTAPEAINYGTFTIKSDVWSFGILLTEIVTYGRIPYPGMTNPEVIQNLEQGYRMVRPDNCPEELYKLMMLCWKERPEERPTFDYLRSVLEDFFTATEGQYQPQP</sequence>
<dbReference type="InterPro" id="IPR035749">
    <property type="entry name" value="Lck_SH3"/>
</dbReference>
<dbReference type="HOGENOM" id="CLU_000288_7_2_1"/>
<dbReference type="FunFam" id="2.30.30.40:FF:000152">
    <property type="entry name" value="Tyrosine-protein kinase"/>
    <property type="match status" value="1"/>
</dbReference>
<comment type="catalytic activity">
    <reaction evidence="16 20">
        <text>L-tyrosyl-[protein] + ATP = O-phospho-L-tyrosyl-[protein] + ADP + H(+)</text>
        <dbReference type="Rhea" id="RHEA:10596"/>
        <dbReference type="Rhea" id="RHEA-COMP:10136"/>
        <dbReference type="Rhea" id="RHEA-COMP:20101"/>
        <dbReference type="ChEBI" id="CHEBI:15378"/>
        <dbReference type="ChEBI" id="CHEBI:30616"/>
        <dbReference type="ChEBI" id="CHEBI:46858"/>
        <dbReference type="ChEBI" id="CHEBI:61978"/>
        <dbReference type="ChEBI" id="CHEBI:456216"/>
        <dbReference type="EC" id="2.7.10.2"/>
    </reaction>
</comment>
<name>F6Z574_MONDO</name>
<dbReference type="SMART" id="SM00252">
    <property type="entry name" value="SH2"/>
    <property type="match status" value="1"/>
</dbReference>
<dbReference type="CDD" id="cd12005">
    <property type="entry name" value="SH3_Lck"/>
    <property type="match status" value="1"/>
</dbReference>
<evidence type="ECO:0000259" key="23">
    <source>
        <dbReference type="PROSITE" id="PS50002"/>
    </source>
</evidence>
<dbReference type="GO" id="GO:0019901">
    <property type="term" value="F:protein kinase binding"/>
    <property type="evidence" value="ECO:0007669"/>
    <property type="project" value="Ensembl"/>
</dbReference>
<dbReference type="GO" id="GO:0042169">
    <property type="term" value="F:SH2 domain binding"/>
    <property type="evidence" value="ECO:0007669"/>
    <property type="project" value="Ensembl"/>
</dbReference>
<accession>F6Z574</accession>
<dbReference type="GO" id="GO:0042608">
    <property type="term" value="F:T cell receptor binding"/>
    <property type="evidence" value="ECO:0007669"/>
    <property type="project" value="Ensembl"/>
</dbReference>
<evidence type="ECO:0000256" key="8">
    <source>
        <dbReference type="ARBA" id="ARBA00022707"/>
    </source>
</evidence>
<dbReference type="Pfam" id="PF07714">
    <property type="entry name" value="PK_Tyr_Ser-Thr"/>
    <property type="match status" value="1"/>
</dbReference>
<dbReference type="Gene3D" id="2.30.30.40">
    <property type="entry name" value="SH3 Domains"/>
    <property type="match status" value="1"/>
</dbReference>
<evidence type="ECO:0000256" key="5">
    <source>
        <dbReference type="ARBA" id="ARBA00022490"/>
    </source>
</evidence>
<evidence type="ECO:0000256" key="6">
    <source>
        <dbReference type="ARBA" id="ARBA00022553"/>
    </source>
</evidence>
<dbReference type="PANTHER" id="PTHR24418">
    <property type="entry name" value="TYROSINE-PROTEIN KINASE"/>
    <property type="match status" value="1"/>
</dbReference>
<dbReference type="GO" id="GO:0004715">
    <property type="term" value="F:non-membrane spanning protein tyrosine kinase activity"/>
    <property type="evidence" value="ECO:0000318"/>
    <property type="project" value="GO_Central"/>
</dbReference>
<dbReference type="GO" id="GO:0016004">
    <property type="term" value="F:phospholipase activator activity"/>
    <property type="evidence" value="ECO:0007669"/>
    <property type="project" value="Ensembl"/>
</dbReference>
<dbReference type="GO" id="GO:0045121">
    <property type="term" value="C:membrane raft"/>
    <property type="evidence" value="ECO:0007669"/>
    <property type="project" value="Ensembl"/>
</dbReference>
<evidence type="ECO:0000256" key="10">
    <source>
        <dbReference type="ARBA" id="ARBA00022777"/>
    </source>
</evidence>
<dbReference type="PROSITE" id="PS00109">
    <property type="entry name" value="PROTEIN_KINASE_TYR"/>
    <property type="match status" value="1"/>
</dbReference>
<dbReference type="PRINTS" id="PR00452">
    <property type="entry name" value="SH3DOMAIN"/>
</dbReference>
<proteinExistence type="inferred from homology"/>
<evidence type="ECO:0000256" key="16">
    <source>
        <dbReference type="ARBA" id="ARBA00051245"/>
    </source>
</evidence>
<dbReference type="GO" id="GO:0019903">
    <property type="term" value="F:protein phosphatase binding"/>
    <property type="evidence" value="ECO:0007669"/>
    <property type="project" value="Ensembl"/>
</dbReference>
<dbReference type="GO" id="GO:0005886">
    <property type="term" value="C:plasma membrane"/>
    <property type="evidence" value="ECO:0000318"/>
    <property type="project" value="GO_Central"/>
</dbReference>
<evidence type="ECO:0000259" key="22">
    <source>
        <dbReference type="PROSITE" id="PS50001"/>
    </source>
</evidence>
<dbReference type="GO" id="GO:0009410">
    <property type="term" value="P:response to xenobiotic stimulus"/>
    <property type="evidence" value="ECO:0007669"/>
    <property type="project" value="Ensembl"/>
</dbReference>
<dbReference type="InterPro" id="IPR000980">
    <property type="entry name" value="SH2"/>
</dbReference>
<dbReference type="GO" id="GO:0030217">
    <property type="term" value="P:T cell differentiation"/>
    <property type="evidence" value="ECO:0000318"/>
    <property type="project" value="GO_Central"/>
</dbReference>
<dbReference type="SUPFAM" id="SSF55550">
    <property type="entry name" value="SH2 domain"/>
    <property type="match status" value="1"/>
</dbReference>
<evidence type="ECO:0000256" key="1">
    <source>
        <dbReference type="ARBA" id="ARBA00004342"/>
    </source>
</evidence>
<dbReference type="GO" id="GO:0005829">
    <property type="term" value="C:cytosol"/>
    <property type="evidence" value="ECO:0007669"/>
    <property type="project" value="UniProtKB-SubCell"/>
</dbReference>
<evidence type="ECO:0000256" key="18">
    <source>
        <dbReference type="PROSITE-ProRule" id="PRU00192"/>
    </source>
</evidence>
<feature type="domain" description="SH2" evidence="22">
    <location>
        <begin position="304"/>
        <end position="401"/>
    </location>
</feature>
<keyword evidence="6" id="KW-0597">Phosphoprotein</keyword>
<dbReference type="GO" id="GO:0001772">
    <property type="term" value="C:immunological synapse"/>
    <property type="evidence" value="ECO:0007669"/>
    <property type="project" value="Ensembl"/>
</dbReference>
<dbReference type="GO" id="GO:1990405">
    <property type="term" value="F:protein antigen binding"/>
    <property type="evidence" value="ECO:0007669"/>
    <property type="project" value="Ensembl"/>
</dbReference>
<gene>
    <name evidence="25" type="primary">LCK</name>
</gene>
<dbReference type="GO" id="GO:0050852">
    <property type="term" value="P:T cell receptor signaling pathway"/>
    <property type="evidence" value="ECO:0007669"/>
    <property type="project" value="Ensembl"/>
</dbReference>
<dbReference type="Gene3D" id="3.30.200.20">
    <property type="entry name" value="Phosphorylase Kinase, domain 1"/>
    <property type="match status" value="1"/>
</dbReference>
<keyword evidence="26" id="KW-1185">Reference proteome</keyword>
<dbReference type="GO" id="GO:0005911">
    <property type="term" value="C:cell-cell junction"/>
    <property type="evidence" value="ECO:0007669"/>
    <property type="project" value="Ensembl"/>
</dbReference>
<dbReference type="GO" id="GO:0001784">
    <property type="term" value="F:phosphotyrosine residue binding"/>
    <property type="evidence" value="ECO:0007669"/>
    <property type="project" value="Ensembl"/>
</dbReference>
<comment type="similarity">
    <text evidence="20">Belongs to the protein kinase superfamily. Tyr protein kinase family.</text>
</comment>
<evidence type="ECO:0000256" key="14">
    <source>
        <dbReference type="ARBA" id="ARBA00023139"/>
    </source>
</evidence>
<keyword evidence="5" id="KW-0963">Cytoplasm</keyword>
<dbReference type="GO" id="GO:0051209">
    <property type="term" value="P:release of sequestered calcium ion into cytosol"/>
    <property type="evidence" value="ECO:0007669"/>
    <property type="project" value="Ensembl"/>
</dbReference>
<dbReference type="Proteomes" id="UP000002280">
    <property type="component" value="Chromosome 4"/>
</dbReference>
<keyword evidence="4" id="KW-1003">Cell membrane</keyword>
<dbReference type="InterPro" id="IPR000719">
    <property type="entry name" value="Prot_kinase_dom"/>
</dbReference>
<evidence type="ECO:0000256" key="9">
    <source>
        <dbReference type="ARBA" id="ARBA00022741"/>
    </source>
</evidence>
<keyword evidence="15" id="KW-0449">Lipoprotein</keyword>
<dbReference type="FunFam" id="1.10.510.10:FF:000553">
    <property type="entry name" value="Tyrosine-protein kinase"/>
    <property type="match status" value="1"/>
</dbReference>
<dbReference type="GO" id="GO:2001244">
    <property type="term" value="P:positive regulation of intrinsic apoptotic signaling pathway"/>
    <property type="evidence" value="ECO:0007669"/>
    <property type="project" value="Ensembl"/>
</dbReference>
<keyword evidence="17" id="KW-0727">SH2 domain</keyword>
<dbReference type="FunCoup" id="F6Z574">
    <property type="interactions" value="117"/>
</dbReference>
<keyword evidence="8" id="KW-0519">Myristate</keyword>
<dbReference type="GO" id="GO:0035556">
    <property type="term" value="P:intracellular signal transduction"/>
    <property type="evidence" value="ECO:0007669"/>
    <property type="project" value="Ensembl"/>
</dbReference>
<dbReference type="GO" id="GO:0010628">
    <property type="term" value="P:positive regulation of gene expression"/>
    <property type="evidence" value="ECO:0007669"/>
    <property type="project" value="Ensembl"/>
</dbReference>
<evidence type="ECO:0000256" key="21">
    <source>
        <dbReference type="SAM" id="MobiDB-lite"/>
    </source>
</evidence>
<evidence type="ECO:0000256" key="12">
    <source>
        <dbReference type="ARBA" id="ARBA00023136"/>
    </source>
</evidence>
<keyword evidence="10 20" id="KW-0418">Kinase</keyword>
<dbReference type="InterPro" id="IPR020635">
    <property type="entry name" value="Tyr_kinase_cat_dom"/>
</dbReference>
<dbReference type="GO" id="GO:0043410">
    <property type="term" value="P:positive regulation of MAPK cascade"/>
    <property type="evidence" value="ECO:0007669"/>
    <property type="project" value="Ensembl"/>
</dbReference>
<dbReference type="PROSITE" id="PS50011">
    <property type="entry name" value="PROTEIN_KINASE_DOM"/>
    <property type="match status" value="1"/>
</dbReference>
<dbReference type="PRINTS" id="PR00401">
    <property type="entry name" value="SH2DOMAIN"/>
</dbReference>
<dbReference type="GO" id="GO:0043548">
    <property type="term" value="F:phosphatidylinositol 3-kinase binding"/>
    <property type="evidence" value="ECO:0007669"/>
    <property type="project" value="Ensembl"/>
</dbReference>
<dbReference type="SUPFAM" id="SSF56112">
    <property type="entry name" value="Protein kinase-like (PK-like)"/>
    <property type="match status" value="1"/>
</dbReference>
<keyword evidence="7 20" id="KW-0808">Transferase</keyword>
<dbReference type="AlphaFoldDB" id="F6Z574"/>
<reference evidence="25" key="2">
    <citation type="submission" date="2025-08" db="UniProtKB">
        <authorList>
            <consortium name="Ensembl"/>
        </authorList>
    </citation>
    <scope>IDENTIFICATION</scope>
</reference>
<dbReference type="Pfam" id="PF00018">
    <property type="entry name" value="SH3_1"/>
    <property type="match status" value="1"/>
</dbReference>
<dbReference type="InterPro" id="IPR008266">
    <property type="entry name" value="Tyr_kinase_AS"/>
</dbReference>
<reference evidence="25" key="3">
    <citation type="submission" date="2025-09" db="UniProtKB">
        <authorList>
            <consortium name="Ensembl"/>
        </authorList>
    </citation>
    <scope>IDENTIFICATION</scope>
</reference>
<dbReference type="FunFam" id="3.30.505.10:FF:000077">
    <property type="entry name" value="Tyrosine-protein kinase Lck"/>
    <property type="match status" value="1"/>
</dbReference>
<dbReference type="GO" id="GO:0004722">
    <property type="term" value="F:protein serine/threonine phosphatase activity"/>
    <property type="evidence" value="ECO:0007669"/>
    <property type="project" value="Ensembl"/>
</dbReference>
<dbReference type="InterPro" id="IPR036028">
    <property type="entry name" value="SH3-like_dom_sf"/>
</dbReference>
<dbReference type="eggNOG" id="KOG0197">
    <property type="taxonomic scope" value="Eukaryota"/>
</dbReference>
<dbReference type="PRINTS" id="PR00109">
    <property type="entry name" value="TYRKINASE"/>
</dbReference>
<dbReference type="GO" id="GO:0034116">
    <property type="term" value="P:positive regulation of heterotypic cell-cell adhesion"/>
    <property type="evidence" value="ECO:0007669"/>
    <property type="project" value="Ensembl"/>
</dbReference>
<dbReference type="CDD" id="cd10362">
    <property type="entry name" value="SH2_Src_Lck"/>
    <property type="match status" value="1"/>
</dbReference>
<organism evidence="25 26">
    <name type="scientific">Monodelphis domestica</name>
    <name type="common">Gray short-tailed opossum</name>
    <dbReference type="NCBI Taxonomy" id="13616"/>
    <lineage>
        <taxon>Eukaryota</taxon>
        <taxon>Metazoa</taxon>
        <taxon>Chordata</taxon>
        <taxon>Craniata</taxon>
        <taxon>Vertebrata</taxon>
        <taxon>Euteleostomi</taxon>
        <taxon>Mammalia</taxon>
        <taxon>Metatheria</taxon>
        <taxon>Didelphimorphia</taxon>
        <taxon>Didelphidae</taxon>
        <taxon>Monodelphis</taxon>
    </lineage>
</organism>
<evidence type="ECO:0000256" key="3">
    <source>
        <dbReference type="ARBA" id="ARBA00022443"/>
    </source>
</evidence>
<dbReference type="InterPro" id="IPR001452">
    <property type="entry name" value="SH3_domain"/>
</dbReference>
<dbReference type="EC" id="2.7.10.2" evidence="20"/>
<dbReference type="GO" id="GO:0050856">
    <property type="term" value="P:regulation of T cell receptor signaling pathway"/>
    <property type="evidence" value="ECO:0007669"/>
    <property type="project" value="Ensembl"/>
</dbReference>
<dbReference type="GO" id="GO:0042492">
    <property type="term" value="P:gamma-delta T cell differentiation"/>
    <property type="evidence" value="ECO:0007669"/>
    <property type="project" value="Ensembl"/>
</dbReference>
<dbReference type="InterPro" id="IPR050198">
    <property type="entry name" value="Non-receptor_tyrosine_kinases"/>
</dbReference>
<keyword evidence="12" id="KW-0472">Membrane</keyword>
<dbReference type="GO" id="GO:0005524">
    <property type="term" value="F:ATP binding"/>
    <property type="evidence" value="ECO:0007669"/>
    <property type="project" value="UniProtKB-UniRule"/>
</dbReference>
<dbReference type="GO" id="GO:0000242">
    <property type="term" value="C:pericentriolar material"/>
    <property type="evidence" value="ECO:0007669"/>
    <property type="project" value="Ensembl"/>
</dbReference>
<dbReference type="SMART" id="SM00326">
    <property type="entry name" value="SH3"/>
    <property type="match status" value="1"/>
</dbReference>
<dbReference type="GO" id="GO:0043274">
    <property type="term" value="F:phospholipase binding"/>
    <property type="evidence" value="ECO:0007669"/>
    <property type="project" value="Ensembl"/>
</dbReference>
<dbReference type="Gene3D" id="3.30.505.10">
    <property type="entry name" value="SH2 domain"/>
    <property type="match status" value="1"/>
</dbReference>
<dbReference type="PROSITE" id="PS50002">
    <property type="entry name" value="SH3"/>
    <property type="match status" value="1"/>
</dbReference>